<dbReference type="Gene3D" id="1.10.1670.10">
    <property type="entry name" value="Helix-hairpin-Helix base-excision DNA repair enzymes (C-terminal)"/>
    <property type="match status" value="1"/>
</dbReference>
<keyword evidence="4 15" id="KW-0489">Methyltransferase</keyword>
<evidence type="ECO:0000256" key="9">
    <source>
        <dbReference type="ARBA" id="ARBA00023015"/>
    </source>
</evidence>
<dbReference type="SUPFAM" id="SSF46689">
    <property type="entry name" value="Homeodomain-like"/>
    <property type="match status" value="1"/>
</dbReference>
<comment type="cofactor">
    <cofactor evidence="2">
        <name>Zn(2+)</name>
        <dbReference type="ChEBI" id="CHEBI:29105"/>
    </cofactor>
</comment>
<dbReference type="InterPro" id="IPR018062">
    <property type="entry name" value="HTH_AraC-typ_CS"/>
</dbReference>
<dbReference type="InterPro" id="IPR004026">
    <property type="entry name" value="Ada_DNA_repair_Zn-bd"/>
</dbReference>
<dbReference type="Pfam" id="PF02805">
    <property type="entry name" value="Ada_Zn_binding"/>
    <property type="match status" value="1"/>
</dbReference>
<evidence type="ECO:0000256" key="6">
    <source>
        <dbReference type="ARBA" id="ARBA00022723"/>
    </source>
</evidence>
<evidence type="ECO:0000256" key="8">
    <source>
        <dbReference type="ARBA" id="ARBA00022833"/>
    </source>
</evidence>
<dbReference type="InterPro" id="IPR018060">
    <property type="entry name" value="HTH_AraC"/>
</dbReference>
<evidence type="ECO:0000313" key="15">
    <source>
        <dbReference type="EMBL" id="GLX82570.1"/>
    </source>
</evidence>
<dbReference type="Gene3D" id="1.10.340.30">
    <property type="entry name" value="Hypothetical protein, domain 2"/>
    <property type="match status" value="1"/>
</dbReference>
<evidence type="ECO:0000259" key="14">
    <source>
        <dbReference type="PROSITE" id="PS01124"/>
    </source>
</evidence>
<dbReference type="Pfam" id="PF12833">
    <property type="entry name" value="HTH_18"/>
    <property type="match status" value="1"/>
</dbReference>
<dbReference type="SMART" id="SM01009">
    <property type="entry name" value="AlkA_N"/>
    <property type="match status" value="1"/>
</dbReference>
<keyword evidence="16" id="KW-1185">Reference proteome</keyword>
<keyword evidence="11" id="KW-0010">Activator</keyword>
<gene>
    <name evidence="15" type="primary">Ada</name>
    <name evidence="15" type="ORF">theurythT_20220</name>
</gene>
<dbReference type="InterPro" id="IPR010316">
    <property type="entry name" value="AlkA_N"/>
</dbReference>
<dbReference type="CDD" id="cd00056">
    <property type="entry name" value="ENDO3c"/>
    <property type="match status" value="1"/>
</dbReference>
<dbReference type="InterPro" id="IPR003265">
    <property type="entry name" value="HhH-GPD_domain"/>
</dbReference>
<dbReference type="SUPFAM" id="SSF48150">
    <property type="entry name" value="DNA-glycosylase"/>
    <property type="match status" value="1"/>
</dbReference>
<keyword evidence="13" id="KW-0234">DNA repair</keyword>
<keyword evidence="5" id="KW-0808">Transferase</keyword>
<keyword evidence="8" id="KW-0862">Zinc</keyword>
<comment type="caution">
    <text evidence="15">The sequence shown here is derived from an EMBL/GenBank/DDBJ whole genome shotgun (WGS) entry which is preliminary data.</text>
</comment>
<keyword evidence="9" id="KW-0805">Transcription regulation</keyword>
<dbReference type="SMART" id="SM00342">
    <property type="entry name" value="HTH_ARAC"/>
    <property type="match status" value="1"/>
</dbReference>
<dbReference type="InterPro" id="IPR035451">
    <property type="entry name" value="Ada-like_dom_sf"/>
</dbReference>
<evidence type="ECO:0000256" key="2">
    <source>
        <dbReference type="ARBA" id="ARBA00001947"/>
    </source>
</evidence>
<name>A0ABQ6H736_9GAMM</name>
<keyword evidence="12" id="KW-0804">Transcription</keyword>
<dbReference type="InterPro" id="IPR011257">
    <property type="entry name" value="DNA_glycosylase"/>
</dbReference>
<keyword evidence="7" id="KW-0227">DNA damage</keyword>
<comment type="catalytic activity">
    <reaction evidence="1">
        <text>Hydrolysis of alkylated DNA, releasing 3-methyladenine, 3-methylguanine, 7-methylguanine and 7-methyladenine.</text>
        <dbReference type="EC" id="3.2.2.21"/>
    </reaction>
</comment>
<sequence length="491" mass="56209">MSNKTPTPDLTIHQKKSFQRARMSRDARFDGKFFIGVVTTGIFCRPICRVKPPKEENVRYYATAVIAQQQGFRPCKRCLPELAPEPRLALTEKQLLNALLIHQGNVNNSAKHCQLSERQYRRRFSLSFGVTPNQYWQQHRLLSALKLLRNSNLSITDVCFASGFNSVRRFNEAIKDLYGKAPSLLAEHVPKEATNQAQIKLPYQGEFDWPLMLSFFALRQIKEIEHVTDQQYARVFTLDSTSGYFTVIHSEVPNEQALLLTVHTDNFQILPTLISRVRKMFDLDANLDIIHQTIGGNENIRKVIERTPGLRLPGCFDLFEFTIRAILGQQFSVKAATTLAKRICVAYGLPCNANPLGMSHHFPDNNRLITANFDGLGLTQSRISTLKLWCQYYENNHQIFNYYNHIDEVQQELVKLKGIGPWTVNYFAMRGLSDPDAFPSADLGIIKALSEKGCAPKERIKNKEILALAQQWRPWRAYAAIYLWQSLSINE</sequence>
<keyword evidence="10" id="KW-0238">DNA-binding</keyword>
<dbReference type="SUPFAM" id="SSF57884">
    <property type="entry name" value="Ada DNA repair protein, N-terminal domain (N-Ada 10)"/>
    <property type="match status" value="1"/>
</dbReference>
<keyword evidence="6" id="KW-0479">Metal-binding</keyword>
<dbReference type="EC" id="3.2.2.21" evidence="3"/>
<dbReference type="Gene3D" id="1.10.10.60">
    <property type="entry name" value="Homeodomain-like"/>
    <property type="match status" value="1"/>
</dbReference>
<evidence type="ECO:0000313" key="16">
    <source>
        <dbReference type="Proteomes" id="UP001157133"/>
    </source>
</evidence>
<dbReference type="InterPro" id="IPR051912">
    <property type="entry name" value="Alkylbase_DNA_Glycosylase/TA"/>
</dbReference>
<dbReference type="Pfam" id="PF06029">
    <property type="entry name" value="AlkA_N"/>
    <property type="match status" value="1"/>
</dbReference>
<dbReference type="InterPro" id="IPR037046">
    <property type="entry name" value="AlkA_N_sf"/>
</dbReference>
<dbReference type="Gene3D" id="3.30.310.20">
    <property type="entry name" value="DNA-3-methyladenine glycosylase AlkA, N-terminal domain"/>
    <property type="match status" value="1"/>
</dbReference>
<dbReference type="InterPro" id="IPR009057">
    <property type="entry name" value="Homeodomain-like_sf"/>
</dbReference>
<evidence type="ECO:0000256" key="3">
    <source>
        <dbReference type="ARBA" id="ARBA00012000"/>
    </source>
</evidence>
<dbReference type="Gene3D" id="3.40.10.10">
    <property type="entry name" value="DNA Methylphosphotriester Repair Domain"/>
    <property type="match status" value="1"/>
</dbReference>
<dbReference type="SMART" id="SM00478">
    <property type="entry name" value="ENDO3c"/>
    <property type="match status" value="1"/>
</dbReference>
<evidence type="ECO:0000256" key="12">
    <source>
        <dbReference type="ARBA" id="ARBA00023163"/>
    </source>
</evidence>
<dbReference type="Proteomes" id="UP001157133">
    <property type="component" value="Unassembled WGS sequence"/>
</dbReference>
<proteinExistence type="predicted"/>
<dbReference type="GO" id="GO:0032259">
    <property type="term" value="P:methylation"/>
    <property type="evidence" value="ECO:0007669"/>
    <property type="project" value="UniProtKB-KW"/>
</dbReference>
<evidence type="ECO:0000256" key="5">
    <source>
        <dbReference type="ARBA" id="ARBA00022679"/>
    </source>
</evidence>
<dbReference type="RefSeq" id="WP_284207938.1">
    <property type="nucleotide sequence ID" value="NZ_BSSU01000009.1"/>
</dbReference>
<evidence type="ECO:0000256" key="4">
    <source>
        <dbReference type="ARBA" id="ARBA00022603"/>
    </source>
</evidence>
<reference evidence="15 16" key="1">
    <citation type="submission" date="2023-03" db="EMBL/GenBank/DDBJ databases">
        <title>Draft genome sequence of Thalassotalea eurytherma JCM 18482T.</title>
        <authorList>
            <person name="Sawabe T."/>
        </authorList>
    </citation>
    <scope>NUCLEOTIDE SEQUENCE [LARGE SCALE GENOMIC DNA]</scope>
    <source>
        <strain evidence="15 16">JCM 18482</strain>
    </source>
</reference>
<accession>A0ABQ6H736</accession>
<evidence type="ECO:0000256" key="7">
    <source>
        <dbReference type="ARBA" id="ARBA00022763"/>
    </source>
</evidence>
<evidence type="ECO:0000256" key="11">
    <source>
        <dbReference type="ARBA" id="ARBA00023159"/>
    </source>
</evidence>
<dbReference type="SUPFAM" id="SSF55945">
    <property type="entry name" value="TATA-box binding protein-like"/>
    <property type="match status" value="1"/>
</dbReference>
<dbReference type="InterPro" id="IPR023170">
    <property type="entry name" value="HhH_base_excis_C"/>
</dbReference>
<dbReference type="GO" id="GO:0008168">
    <property type="term" value="F:methyltransferase activity"/>
    <property type="evidence" value="ECO:0007669"/>
    <property type="project" value="UniProtKB-KW"/>
</dbReference>
<dbReference type="PANTHER" id="PTHR43003">
    <property type="entry name" value="DNA-3-METHYLADENINE GLYCOSYLASE"/>
    <property type="match status" value="1"/>
</dbReference>
<evidence type="ECO:0000256" key="13">
    <source>
        <dbReference type="ARBA" id="ARBA00023204"/>
    </source>
</evidence>
<dbReference type="PROSITE" id="PS00041">
    <property type="entry name" value="HTH_ARAC_FAMILY_1"/>
    <property type="match status" value="1"/>
</dbReference>
<protein>
    <recommendedName>
        <fullName evidence="3">DNA-3-methyladenine glycosylase II</fullName>
        <ecNumber evidence="3">3.2.2.21</ecNumber>
    </recommendedName>
</protein>
<evidence type="ECO:0000256" key="1">
    <source>
        <dbReference type="ARBA" id="ARBA00000086"/>
    </source>
</evidence>
<organism evidence="15 16">
    <name type="scientific">Thalassotalea eurytherma</name>
    <dbReference type="NCBI Taxonomy" id="1144278"/>
    <lineage>
        <taxon>Bacteria</taxon>
        <taxon>Pseudomonadati</taxon>
        <taxon>Pseudomonadota</taxon>
        <taxon>Gammaproteobacteria</taxon>
        <taxon>Alteromonadales</taxon>
        <taxon>Colwelliaceae</taxon>
        <taxon>Thalassotalea</taxon>
    </lineage>
</organism>
<dbReference type="PROSITE" id="PS01124">
    <property type="entry name" value="HTH_ARAC_FAMILY_2"/>
    <property type="match status" value="1"/>
</dbReference>
<feature type="domain" description="HTH araC/xylS-type" evidence="14">
    <location>
        <begin position="85"/>
        <end position="188"/>
    </location>
</feature>
<evidence type="ECO:0000256" key="10">
    <source>
        <dbReference type="ARBA" id="ARBA00023125"/>
    </source>
</evidence>
<dbReference type="EMBL" id="BSSU01000009">
    <property type="protein sequence ID" value="GLX82570.1"/>
    <property type="molecule type" value="Genomic_DNA"/>
</dbReference>
<dbReference type="PANTHER" id="PTHR43003:SF13">
    <property type="entry name" value="DNA-3-METHYLADENINE GLYCOSYLASE 2"/>
    <property type="match status" value="1"/>
</dbReference>